<dbReference type="InterPro" id="IPR027417">
    <property type="entry name" value="P-loop_NTPase"/>
</dbReference>
<feature type="non-terminal residue" evidence="5">
    <location>
        <position position="304"/>
    </location>
</feature>
<keyword evidence="1" id="KW-0433">Leucine-rich repeat</keyword>
<feature type="domain" description="NB-ARC" evidence="3">
    <location>
        <begin position="2"/>
        <end position="169"/>
    </location>
</feature>
<comment type="caution">
    <text evidence="5">The sequence shown here is derived from an EMBL/GenBank/DDBJ whole genome shotgun (WGS) entry which is preliminary data.</text>
</comment>
<evidence type="ECO:0000256" key="2">
    <source>
        <dbReference type="ARBA" id="ARBA00022737"/>
    </source>
</evidence>
<evidence type="ECO:0000259" key="4">
    <source>
        <dbReference type="Pfam" id="PF23282"/>
    </source>
</evidence>
<dbReference type="InterPro" id="IPR044974">
    <property type="entry name" value="Disease_R_plants"/>
</dbReference>
<evidence type="ECO:0000259" key="3">
    <source>
        <dbReference type="Pfam" id="PF00931"/>
    </source>
</evidence>
<keyword evidence="2" id="KW-0677">Repeat</keyword>
<keyword evidence="6" id="KW-1185">Reference proteome</keyword>
<dbReference type="PANTHER" id="PTHR11017">
    <property type="entry name" value="LEUCINE-RICH REPEAT-CONTAINING PROTEIN"/>
    <property type="match status" value="1"/>
</dbReference>
<dbReference type="Gene3D" id="1.10.8.430">
    <property type="entry name" value="Helical domain of apoptotic protease-activating factors"/>
    <property type="match status" value="1"/>
</dbReference>
<dbReference type="AlphaFoldDB" id="A0A392N568"/>
<dbReference type="GO" id="GO:0043531">
    <property type="term" value="F:ADP binding"/>
    <property type="evidence" value="ECO:0007669"/>
    <property type="project" value="InterPro"/>
</dbReference>
<protein>
    <submittedName>
        <fullName evidence="5">TMV resistance protein N</fullName>
    </submittedName>
</protein>
<dbReference type="SUPFAM" id="SSF52540">
    <property type="entry name" value="P-loop containing nucleoside triphosphate hydrolases"/>
    <property type="match status" value="1"/>
</dbReference>
<sequence>MQKVVEFIENQSSNVCMIGIWGMGGSGKTTTAKAIYNRIHRKFGHVSFVENIREACENDYYRGIIHLQKKILSDVLKTKEKIDSIGLGTNKMETRLRGKRVFIVLDDVTSSQELKALCGNRAWFGKGSVLIVTTRDVHLLHLLEVDHLCKTEEMNIDDSLELFSWHTFREASPPKDFSQLSKKVVAYCGGLPLALEVLGSYLYRRTKPEWESVLSKLKRIPNDQVHQKLRISYNGLEDDLKKDIFLDICFFFIGKDRAYVTEILNGCGLYADIGISVLIERSLLKVEKNNKLQMHDLIRDMGRE</sequence>
<dbReference type="InterPro" id="IPR036390">
    <property type="entry name" value="WH_DNA-bd_sf"/>
</dbReference>
<feature type="domain" description="Disease resistance protein Roq1-like winged-helix" evidence="4">
    <location>
        <begin position="241"/>
        <end position="304"/>
    </location>
</feature>
<dbReference type="PANTHER" id="PTHR11017:SF560">
    <property type="entry name" value="RESISTANCE PROTEIN (TIR-NBS-LRR CLASS), PUTATIVE-RELATED"/>
    <property type="match status" value="1"/>
</dbReference>
<dbReference type="SUPFAM" id="SSF46785">
    <property type="entry name" value="Winged helix' DNA-binding domain"/>
    <property type="match status" value="1"/>
</dbReference>
<proteinExistence type="predicted"/>
<dbReference type="Proteomes" id="UP000265520">
    <property type="component" value="Unassembled WGS sequence"/>
</dbReference>
<dbReference type="GO" id="GO:0006952">
    <property type="term" value="P:defense response"/>
    <property type="evidence" value="ECO:0007669"/>
    <property type="project" value="InterPro"/>
</dbReference>
<dbReference type="InterPro" id="IPR002182">
    <property type="entry name" value="NB-ARC"/>
</dbReference>
<dbReference type="InterPro" id="IPR042197">
    <property type="entry name" value="Apaf_helical"/>
</dbReference>
<dbReference type="PRINTS" id="PR00364">
    <property type="entry name" value="DISEASERSIST"/>
</dbReference>
<evidence type="ECO:0000313" key="6">
    <source>
        <dbReference type="Proteomes" id="UP000265520"/>
    </source>
</evidence>
<name>A0A392N568_9FABA</name>
<gene>
    <name evidence="5" type="ORF">A2U01_0015938</name>
</gene>
<organism evidence="5 6">
    <name type="scientific">Trifolium medium</name>
    <dbReference type="NCBI Taxonomy" id="97028"/>
    <lineage>
        <taxon>Eukaryota</taxon>
        <taxon>Viridiplantae</taxon>
        <taxon>Streptophyta</taxon>
        <taxon>Embryophyta</taxon>
        <taxon>Tracheophyta</taxon>
        <taxon>Spermatophyta</taxon>
        <taxon>Magnoliopsida</taxon>
        <taxon>eudicotyledons</taxon>
        <taxon>Gunneridae</taxon>
        <taxon>Pentapetalae</taxon>
        <taxon>rosids</taxon>
        <taxon>fabids</taxon>
        <taxon>Fabales</taxon>
        <taxon>Fabaceae</taxon>
        <taxon>Papilionoideae</taxon>
        <taxon>50 kb inversion clade</taxon>
        <taxon>NPAAA clade</taxon>
        <taxon>Hologalegina</taxon>
        <taxon>IRL clade</taxon>
        <taxon>Trifolieae</taxon>
        <taxon>Trifolium</taxon>
    </lineage>
</organism>
<dbReference type="FunFam" id="1.10.8.430:FF:000002">
    <property type="entry name" value="Disease resistance protein (TIR-NBS-LRR class)"/>
    <property type="match status" value="1"/>
</dbReference>
<dbReference type="Pfam" id="PF00931">
    <property type="entry name" value="NB-ARC"/>
    <property type="match status" value="1"/>
</dbReference>
<reference evidence="5 6" key="1">
    <citation type="journal article" date="2018" name="Front. Plant Sci.">
        <title>Red Clover (Trifolium pratense) and Zigzag Clover (T. medium) - A Picture of Genomic Similarities and Differences.</title>
        <authorList>
            <person name="Dluhosova J."/>
            <person name="Istvanek J."/>
            <person name="Nedelnik J."/>
            <person name="Repkova J."/>
        </authorList>
    </citation>
    <scope>NUCLEOTIDE SEQUENCE [LARGE SCALE GENOMIC DNA]</scope>
    <source>
        <strain evidence="6">cv. 10/8</strain>
        <tissue evidence="5">Leaf</tissue>
    </source>
</reference>
<dbReference type="Gene3D" id="3.40.50.300">
    <property type="entry name" value="P-loop containing nucleotide triphosphate hydrolases"/>
    <property type="match status" value="1"/>
</dbReference>
<dbReference type="InterPro" id="IPR058192">
    <property type="entry name" value="WHD_ROQ1-like"/>
</dbReference>
<dbReference type="Pfam" id="PF23282">
    <property type="entry name" value="WHD_ROQ1"/>
    <property type="match status" value="1"/>
</dbReference>
<accession>A0A392N568</accession>
<evidence type="ECO:0000256" key="1">
    <source>
        <dbReference type="ARBA" id="ARBA00022614"/>
    </source>
</evidence>
<evidence type="ECO:0000313" key="5">
    <source>
        <dbReference type="EMBL" id="MCH94966.1"/>
    </source>
</evidence>
<dbReference type="EMBL" id="LXQA010028609">
    <property type="protein sequence ID" value="MCH94966.1"/>
    <property type="molecule type" value="Genomic_DNA"/>
</dbReference>